<dbReference type="PROSITE" id="PS51257">
    <property type="entry name" value="PROKAR_LIPOPROTEIN"/>
    <property type="match status" value="1"/>
</dbReference>
<name>A0A1Y1QAB1_9GAMM</name>
<reference evidence="1 2" key="1">
    <citation type="submission" date="2017-01" db="EMBL/GenBank/DDBJ databases">
        <title>Novel large sulfur bacteria in the metagenomes of groundwater-fed chemosynthetic microbial mats in the Lake Huron basin.</title>
        <authorList>
            <person name="Sharrar A.M."/>
            <person name="Flood B.E."/>
            <person name="Bailey J.V."/>
            <person name="Jones D.S."/>
            <person name="Biddanda B."/>
            <person name="Ruberg S.A."/>
            <person name="Marcus D.N."/>
            <person name="Dick G.J."/>
        </authorList>
    </citation>
    <scope>NUCLEOTIDE SEQUENCE [LARGE SCALE GENOMIC DNA]</scope>
    <source>
        <strain evidence="1">A8</strain>
    </source>
</reference>
<comment type="caution">
    <text evidence="1">The sequence shown here is derived from an EMBL/GenBank/DDBJ whole genome shotgun (WGS) entry which is preliminary data.</text>
</comment>
<gene>
    <name evidence="1" type="ORF">BWK73_46545</name>
</gene>
<proteinExistence type="predicted"/>
<evidence type="ECO:0000313" key="2">
    <source>
        <dbReference type="Proteomes" id="UP000192491"/>
    </source>
</evidence>
<accession>A0A1Y1QAB1</accession>
<evidence type="ECO:0008006" key="3">
    <source>
        <dbReference type="Google" id="ProtNLM"/>
    </source>
</evidence>
<evidence type="ECO:0000313" key="1">
    <source>
        <dbReference type="EMBL" id="OQX01296.1"/>
    </source>
</evidence>
<dbReference type="EMBL" id="MTEJ01000590">
    <property type="protein sequence ID" value="OQX01296.1"/>
    <property type="molecule type" value="Genomic_DNA"/>
</dbReference>
<sequence length="105" mass="11423">MKHPVLFLATFMVLTMVGCSGDHDSAQVMLARTASQQAAIANAKSYIGNFHQNKASNLRCEADDDIEEGNLYGDGDADCQFVDVKTQKKVKLECVTTLGKGCKKH</sequence>
<dbReference type="Proteomes" id="UP000192491">
    <property type="component" value="Unassembled WGS sequence"/>
</dbReference>
<organism evidence="1 2">
    <name type="scientific">Thiothrix lacustris</name>
    <dbReference type="NCBI Taxonomy" id="525917"/>
    <lineage>
        <taxon>Bacteria</taxon>
        <taxon>Pseudomonadati</taxon>
        <taxon>Pseudomonadota</taxon>
        <taxon>Gammaproteobacteria</taxon>
        <taxon>Thiotrichales</taxon>
        <taxon>Thiotrichaceae</taxon>
        <taxon>Thiothrix</taxon>
    </lineage>
</organism>
<dbReference type="AlphaFoldDB" id="A0A1Y1QAB1"/>
<protein>
    <recommendedName>
        <fullName evidence="3">Lipoprotein</fullName>
    </recommendedName>
</protein>